<gene>
    <name evidence="1" type="ORF">PVK06_043613</name>
</gene>
<reference evidence="1 2" key="1">
    <citation type="submission" date="2023-03" db="EMBL/GenBank/DDBJ databases">
        <title>WGS of Gossypium arboreum.</title>
        <authorList>
            <person name="Yu D."/>
        </authorList>
    </citation>
    <scope>NUCLEOTIDE SEQUENCE [LARGE SCALE GENOMIC DNA]</scope>
    <source>
        <tissue evidence="1">Leaf</tissue>
    </source>
</reference>
<sequence length="122" mass="13790">MRGVHGKLVLRYPPRDHASKTLVEANFFPCITKYEEMHQALRVQGIDIPNFAYELSIHKGSHRTNGGEAQLRRLHVSSSLVIEDVITVRNVFLYYLEGHNPNGYKWGDSREVVEALGAVSEG</sequence>
<accession>A0ABR0MP32</accession>
<evidence type="ECO:0000313" key="2">
    <source>
        <dbReference type="Proteomes" id="UP001358586"/>
    </source>
</evidence>
<name>A0ABR0MP32_GOSAR</name>
<organism evidence="1 2">
    <name type="scientific">Gossypium arboreum</name>
    <name type="common">Tree cotton</name>
    <name type="synonym">Gossypium nanking</name>
    <dbReference type="NCBI Taxonomy" id="29729"/>
    <lineage>
        <taxon>Eukaryota</taxon>
        <taxon>Viridiplantae</taxon>
        <taxon>Streptophyta</taxon>
        <taxon>Embryophyta</taxon>
        <taxon>Tracheophyta</taxon>
        <taxon>Spermatophyta</taxon>
        <taxon>Magnoliopsida</taxon>
        <taxon>eudicotyledons</taxon>
        <taxon>Gunneridae</taxon>
        <taxon>Pentapetalae</taxon>
        <taxon>rosids</taxon>
        <taxon>malvids</taxon>
        <taxon>Malvales</taxon>
        <taxon>Malvaceae</taxon>
        <taxon>Malvoideae</taxon>
        <taxon>Gossypium</taxon>
    </lineage>
</organism>
<dbReference type="EMBL" id="JARKNE010000012">
    <property type="protein sequence ID" value="KAK5775690.1"/>
    <property type="molecule type" value="Genomic_DNA"/>
</dbReference>
<proteinExistence type="predicted"/>
<keyword evidence="2" id="KW-1185">Reference proteome</keyword>
<dbReference type="Proteomes" id="UP001358586">
    <property type="component" value="Chromosome 12"/>
</dbReference>
<comment type="caution">
    <text evidence="1">The sequence shown here is derived from an EMBL/GenBank/DDBJ whole genome shotgun (WGS) entry which is preliminary data.</text>
</comment>
<evidence type="ECO:0000313" key="1">
    <source>
        <dbReference type="EMBL" id="KAK5775690.1"/>
    </source>
</evidence>
<protein>
    <submittedName>
        <fullName evidence="1">Uncharacterized protein</fullName>
    </submittedName>
</protein>